<name>A0A9P6CNZ3_9AGAR</name>
<dbReference type="OrthoDB" id="4838853at2759"/>
<feature type="transmembrane region" description="Helical" evidence="1">
    <location>
        <begin position="209"/>
        <end position="233"/>
    </location>
</feature>
<dbReference type="PANTHER" id="PTHR42024">
    <property type="entry name" value="AMINO ACID PERMEASE_ SLC12A DOMAIN-CONTAINING PROTEIN"/>
    <property type="match status" value="1"/>
</dbReference>
<sequence length="371" mass="42093">MVVKTLKPQENLTYPSAYGLHDVHPEKNMQEKVQSVESKVLVGIPLPTLWFQQKRRSGEPEAFDKHEKTKANTTVLNVTATSDTSSTSTRNRTPSTFPELHFTYSRTKILLYACFLLLCNLIIPCILFYPLVSLTTLSPKAVIGISSAALGISSCFDTPMRLYRLVRYRREFGPLGNDTWWYLDFSMWIYTVALLIFAIPLAIAPAIPLFNFFLMSTVMLVGPVALVFLVSLFRPTLPFRCSSDPPGERMKPAVFYLIEDVAAVDFQHGREFRQALHDRWHASVPFQNLVTQLTLYWTLSAAIYCGATAAVSWSTSLNFAFAWTLGQLFVWARLSALGSHILTKRGLKKEREWWANEHPNEVREVTPKDSS</sequence>
<feature type="transmembrane region" description="Helical" evidence="1">
    <location>
        <begin position="109"/>
        <end position="129"/>
    </location>
</feature>
<dbReference type="EMBL" id="MU155401">
    <property type="protein sequence ID" value="KAF9474021.1"/>
    <property type="molecule type" value="Genomic_DNA"/>
</dbReference>
<feature type="transmembrane region" description="Helical" evidence="1">
    <location>
        <begin position="141"/>
        <end position="160"/>
    </location>
</feature>
<gene>
    <name evidence="2" type="ORF">BDN70DRAFT_345318</name>
</gene>
<reference evidence="2" key="1">
    <citation type="submission" date="2020-11" db="EMBL/GenBank/DDBJ databases">
        <authorList>
            <consortium name="DOE Joint Genome Institute"/>
            <person name="Ahrendt S."/>
            <person name="Riley R."/>
            <person name="Andreopoulos W."/>
            <person name="Labutti K."/>
            <person name="Pangilinan J."/>
            <person name="Ruiz-Duenas F.J."/>
            <person name="Barrasa J.M."/>
            <person name="Sanchez-Garcia M."/>
            <person name="Camarero S."/>
            <person name="Miyauchi S."/>
            <person name="Serrano A."/>
            <person name="Linde D."/>
            <person name="Babiker R."/>
            <person name="Drula E."/>
            <person name="Ayuso-Fernandez I."/>
            <person name="Pacheco R."/>
            <person name="Padilla G."/>
            <person name="Ferreira P."/>
            <person name="Barriuso J."/>
            <person name="Kellner H."/>
            <person name="Castanera R."/>
            <person name="Alfaro M."/>
            <person name="Ramirez L."/>
            <person name="Pisabarro A.G."/>
            <person name="Kuo A."/>
            <person name="Tritt A."/>
            <person name="Lipzen A."/>
            <person name="He G."/>
            <person name="Yan M."/>
            <person name="Ng V."/>
            <person name="Cullen D."/>
            <person name="Martin F."/>
            <person name="Rosso M.-N."/>
            <person name="Henrissat B."/>
            <person name="Hibbett D."/>
            <person name="Martinez A.T."/>
            <person name="Grigoriev I.V."/>
        </authorList>
    </citation>
    <scope>NUCLEOTIDE SEQUENCE</scope>
    <source>
        <strain evidence="2">CIRM-BRFM 674</strain>
    </source>
</reference>
<dbReference type="Proteomes" id="UP000807469">
    <property type="component" value="Unassembled WGS sequence"/>
</dbReference>
<feature type="transmembrane region" description="Helical" evidence="1">
    <location>
        <begin position="320"/>
        <end position="342"/>
    </location>
</feature>
<evidence type="ECO:0000313" key="3">
    <source>
        <dbReference type="Proteomes" id="UP000807469"/>
    </source>
</evidence>
<keyword evidence="3" id="KW-1185">Reference proteome</keyword>
<evidence type="ECO:0000256" key="1">
    <source>
        <dbReference type="SAM" id="Phobius"/>
    </source>
</evidence>
<dbReference type="AlphaFoldDB" id="A0A9P6CNZ3"/>
<organism evidence="2 3">
    <name type="scientific">Pholiota conissans</name>
    <dbReference type="NCBI Taxonomy" id="109636"/>
    <lineage>
        <taxon>Eukaryota</taxon>
        <taxon>Fungi</taxon>
        <taxon>Dikarya</taxon>
        <taxon>Basidiomycota</taxon>
        <taxon>Agaricomycotina</taxon>
        <taxon>Agaricomycetes</taxon>
        <taxon>Agaricomycetidae</taxon>
        <taxon>Agaricales</taxon>
        <taxon>Agaricineae</taxon>
        <taxon>Strophariaceae</taxon>
        <taxon>Pholiota</taxon>
    </lineage>
</organism>
<protein>
    <submittedName>
        <fullName evidence="2">Uncharacterized protein</fullName>
    </submittedName>
</protein>
<proteinExistence type="predicted"/>
<feature type="transmembrane region" description="Helical" evidence="1">
    <location>
        <begin position="181"/>
        <end position="203"/>
    </location>
</feature>
<dbReference type="PANTHER" id="PTHR42024:SF1">
    <property type="entry name" value="AMINO ACID PERMEASE_ SLC12A DOMAIN-CONTAINING PROTEIN"/>
    <property type="match status" value="1"/>
</dbReference>
<keyword evidence="1" id="KW-0472">Membrane</keyword>
<comment type="caution">
    <text evidence="2">The sequence shown here is derived from an EMBL/GenBank/DDBJ whole genome shotgun (WGS) entry which is preliminary data.</text>
</comment>
<evidence type="ECO:0000313" key="2">
    <source>
        <dbReference type="EMBL" id="KAF9474021.1"/>
    </source>
</evidence>
<keyword evidence="1" id="KW-1133">Transmembrane helix</keyword>
<accession>A0A9P6CNZ3</accession>
<feature type="transmembrane region" description="Helical" evidence="1">
    <location>
        <begin position="295"/>
        <end position="314"/>
    </location>
</feature>
<keyword evidence="1" id="KW-0812">Transmembrane</keyword>